<keyword evidence="1" id="KW-1133">Transmembrane helix</keyword>
<sequence length="132" mass="15506">MTDAFKKRQGVFMLQLVLVSAVLFGIHAYLLHYLGGEREFFFPVWHIYGFHVVVTTVFYTIINYKFSSGQKNIFNLFMGMTLAKMVLAILFLLPLLLSDFENKQPDVINFFIPYFLYLFFEVYALTKFLNKA</sequence>
<dbReference type="Proteomes" id="UP001595812">
    <property type="component" value="Unassembled WGS sequence"/>
</dbReference>
<gene>
    <name evidence="2" type="ORF">ACFOSX_02810</name>
</gene>
<evidence type="ECO:0000313" key="3">
    <source>
        <dbReference type="Proteomes" id="UP001595812"/>
    </source>
</evidence>
<keyword evidence="1" id="KW-0812">Transmembrane</keyword>
<evidence type="ECO:0000313" key="2">
    <source>
        <dbReference type="EMBL" id="MFC3876151.1"/>
    </source>
</evidence>
<protein>
    <recommendedName>
        <fullName evidence="4">ATP synthase protein I</fullName>
    </recommendedName>
</protein>
<accession>A0ABV8AH09</accession>
<keyword evidence="3" id="KW-1185">Reference proteome</keyword>
<feature type="transmembrane region" description="Helical" evidence="1">
    <location>
        <begin position="40"/>
        <end position="61"/>
    </location>
</feature>
<keyword evidence="1" id="KW-0472">Membrane</keyword>
<feature type="transmembrane region" description="Helical" evidence="1">
    <location>
        <begin position="73"/>
        <end position="95"/>
    </location>
</feature>
<reference evidence="3" key="1">
    <citation type="journal article" date="2019" name="Int. J. Syst. Evol. Microbiol.">
        <title>The Global Catalogue of Microorganisms (GCM) 10K type strain sequencing project: providing services to taxonomists for standard genome sequencing and annotation.</title>
        <authorList>
            <consortium name="The Broad Institute Genomics Platform"/>
            <consortium name="The Broad Institute Genome Sequencing Center for Infectious Disease"/>
            <person name="Wu L."/>
            <person name="Ma J."/>
        </authorList>
    </citation>
    <scope>NUCLEOTIDE SEQUENCE [LARGE SCALE GENOMIC DNA]</scope>
    <source>
        <strain evidence="3">CECT 8979</strain>
    </source>
</reference>
<name>A0ABV8AH09_9FLAO</name>
<dbReference type="RefSeq" id="WP_386096798.1">
    <property type="nucleotide sequence ID" value="NZ_JBHSAT010000004.1"/>
</dbReference>
<feature type="transmembrane region" description="Helical" evidence="1">
    <location>
        <begin position="107"/>
        <end position="126"/>
    </location>
</feature>
<evidence type="ECO:0000256" key="1">
    <source>
        <dbReference type="SAM" id="Phobius"/>
    </source>
</evidence>
<evidence type="ECO:0008006" key="4">
    <source>
        <dbReference type="Google" id="ProtNLM"/>
    </source>
</evidence>
<proteinExistence type="predicted"/>
<organism evidence="2 3">
    <name type="scientific">Winogradskyella maritima</name>
    <dbReference type="NCBI Taxonomy" id="1517766"/>
    <lineage>
        <taxon>Bacteria</taxon>
        <taxon>Pseudomonadati</taxon>
        <taxon>Bacteroidota</taxon>
        <taxon>Flavobacteriia</taxon>
        <taxon>Flavobacteriales</taxon>
        <taxon>Flavobacteriaceae</taxon>
        <taxon>Winogradskyella</taxon>
    </lineage>
</organism>
<comment type="caution">
    <text evidence="2">The sequence shown here is derived from an EMBL/GenBank/DDBJ whole genome shotgun (WGS) entry which is preliminary data.</text>
</comment>
<feature type="transmembrane region" description="Helical" evidence="1">
    <location>
        <begin position="12"/>
        <end position="34"/>
    </location>
</feature>
<dbReference type="EMBL" id="JBHSAT010000004">
    <property type="protein sequence ID" value="MFC3876151.1"/>
    <property type="molecule type" value="Genomic_DNA"/>
</dbReference>